<evidence type="ECO:0000313" key="4">
    <source>
        <dbReference type="EMBL" id="PXW50913.1"/>
    </source>
</evidence>
<comment type="caution">
    <text evidence="4">The sequence shown here is derived from an EMBL/GenBank/DDBJ whole genome shotgun (WGS) entry which is preliminary data.</text>
</comment>
<name>A0A2V3TR54_9HYPH</name>
<dbReference type="PROSITE" id="PS00166">
    <property type="entry name" value="ENOYL_COA_HYDRATASE"/>
    <property type="match status" value="1"/>
</dbReference>
<dbReference type="GO" id="GO:0016829">
    <property type="term" value="F:lyase activity"/>
    <property type="evidence" value="ECO:0007669"/>
    <property type="project" value="UniProtKB-KW"/>
</dbReference>
<protein>
    <submittedName>
        <fullName evidence="4">E-phenylitaconyl-CoA hydratase</fullName>
    </submittedName>
</protein>
<evidence type="ECO:0000313" key="5">
    <source>
        <dbReference type="Proteomes" id="UP000248021"/>
    </source>
</evidence>
<evidence type="ECO:0000256" key="2">
    <source>
        <dbReference type="ARBA" id="ARBA00023239"/>
    </source>
</evidence>
<comment type="similarity">
    <text evidence="1 3">Belongs to the enoyl-CoA hydratase/isomerase family.</text>
</comment>
<dbReference type="Gene3D" id="3.90.226.10">
    <property type="entry name" value="2-enoyl-CoA Hydratase, Chain A, domain 1"/>
    <property type="match status" value="1"/>
</dbReference>
<dbReference type="InterPro" id="IPR018376">
    <property type="entry name" value="Enoyl-CoA_hyd/isom_CS"/>
</dbReference>
<dbReference type="PANTHER" id="PTHR43802:SF1">
    <property type="entry name" value="IP11341P-RELATED"/>
    <property type="match status" value="1"/>
</dbReference>
<dbReference type="PANTHER" id="PTHR43802">
    <property type="entry name" value="ENOYL-COA HYDRATASE"/>
    <property type="match status" value="1"/>
</dbReference>
<dbReference type="CDD" id="cd06558">
    <property type="entry name" value="crotonase-like"/>
    <property type="match status" value="1"/>
</dbReference>
<dbReference type="EMBL" id="QJJK01000022">
    <property type="protein sequence ID" value="PXW50913.1"/>
    <property type="molecule type" value="Genomic_DNA"/>
</dbReference>
<evidence type="ECO:0000256" key="3">
    <source>
        <dbReference type="RuleBase" id="RU003707"/>
    </source>
</evidence>
<dbReference type="OrthoDB" id="9775794at2"/>
<dbReference type="RefSeq" id="WP_110378490.1">
    <property type="nucleotide sequence ID" value="NZ_JAHBRY010000004.1"/>
</dbReference>
<dbReference type="SUPFAM" id="SSF52096">
    <property type="entry name" value="ClpP/crotonase"/>
    <property type="match status" value="1"/>
</dbReference>
<dbReference type="FunFam" id="3.90.226.10:FF:000009">
    <property type="entry name" value="Carnitinyl-CoA dehydratase"/>
    <property type="match status" value="1"/>
</dbReference>
<proteinExistence type="inferred from homology"/>
<keyword evidence="2" id="KW-0456">Lyase</keyword>
<dbReference type="AlphaFoldDB" id="A0A2V3TR54"/>
<accession>A0A2V3TR54</accession>
<gene>
    <name evidence="4" type="ORF">C7450_12224</name>
</gene>
<organism evidence="4 5">
    <name type="scientific">Chelatococcus asaccharovorans</name>
    <dbReference type="NCBI Taxonomy" id="28210"/>
    <lineage>
        <taxon>Bacteria</taxon>
        <taxon>Pseudomonadati</taxon>
        <taxon>Pseudomonadota</taxon>
        <taxon>Alphaproteobacteria</taxon>
        <taxon>Hyphomicrobiales</taxon>
        <taxon>Chelatococcaceae</taxon>
        <taxon>Chelatococcus</taxon>
    </lineage>
</organism>
<reference evidence="4 5" key="1">
    <citation type="submission" date="2018-05" db="EMBL/GenBank/DDBJ databases">
        <title>Genomic Encyclopedia of Type Strains, Phase IV (KMG-IV): sequencing the most valuable type-strain genomes for metagenomic binning, comparative biology and taxonomic classification.</title>
        <authorList>
            <person name="Goeker M."/>
        </authorList>
    </citation>
    <scope>NUCLEOTIDE SEQUENCE [LARGE SCALE GENOMIC DNA]</scope>
    <source>
        <strain evidence="4 5">DSM 6462</strain>
    </source>
</reference>
<dbReference type="InterPro" id="IPR001753">
    <property type="entry name" value="Enoyl-CoA_hydra/iso"/>
</dbReference>
<dbReference type="Pfam" id="PF00378">
    <property type="entry name" value="ECH_1"/>
    <property type="match status" value="1"/>
</dbReference>
<dbReference type="InterPro" id="IPR029045">
    <property type="entry name" value="ClpP/crotonase-like_dom_sf"/>
</dbReference>
<dbReference type="Proteomes" id="UP000248021">
    <property type="component" value="Unassembled WGS sequence"/>
</dbReference>
<evidence type="ECO:0000256" key="1">
    <source>
        <dbReference type="ARBA" id="ARBA00005254"/>
    </source>
</evidence>
<keyword evidence="5" id="KW-1185">Reference proteome</keyword>
<sequence>MTIRTEIQDDVAWVIIDRPEKRNAIDVQAHEQLSELWPRLEDRRDVRVIVLTGTGDQAFCSGADIGTFLPFLSSRIADGEDPGHFCGLTHRRLRKPVIAAINGAALGGGLELALAADLRIAASTATFALPEVKIGAIAGAGGISRLARMIPSAVAARMILTGDAIDAARALEIGLVSDVVPPAELQVFVQNVAASIARCPEEAVTLSLGVFRNAGELTLEALLVEERKAFRAIAGTEAFASAHAKFCARRASPMSTEDRARA</sequence>